<dbReference type="InterPro" id="IPR025559">
    <property type="entry name" value="Eis_dom"/>
</dbReference>
<organism evidence="2 3">
    <name type="scientific">Nonomuraea endophytica</name>
    <dbReference type="NCBI Taxonomy" id="714136"/>
    <lineage>
        <taxon>Bacteria</taxon>
        <taxon>Bacillati</taxon>
        <taxon>Actinomycetota</taxon>
        <taxon>Actinomycetes</taxon>
        <taxon>Streptosporangiales</taxon>
        <taxon>Streptosporangiaceae</taxon>
        <taxon>Nonomuraea</taxon>
    </lineage>
</organism>
<dbReference type="InterPro" id="IPR041380">
    <property type="entry name" value="Acetyltransf_17"/>
</dbReference>
<dbReference type="InterPro" id="IPR036527">
    <property type="entry name" value="SCP2_sterol-bd_dom_sf"/>
</dbReference>
<comment type="caution">
    <text evidence="2">The sequence shown here is derived from an EMBL/GenBank/DDBJ whole genome shotgun (WGS) entry which is preliminary data.</text>
</comment>
<dbReference type="PANTHER" id="PTHR37817:SF1">
    <property type="entry name" value="N-ACETYLTRANSFERASE EIS"/>
    <property type="match status" value="1"/>
</dbReference>
<reference evidence="2 3" key="1">
    <citation type="submission" date="2020-08" db="EMBL/GenBank/DDBJ databases">
        <title>Genomic Encyclopedia of Type Strains, Phase IV (KMG-IV): sequencing the most valuable type-strain genomes for metagenomic binning, comparative biology and taxonomic classification.</title>
        <authorList>
            <person name="Goeker M."/>
        </authorList>
    </citation>
    <scope>NUCLEOTIDE SEQUENCE [LARGE SCALE GENOMIC DNA]</scope>
    <source>
        <strain evidence="2 3">DSM 45385</strain>
    </source>
</reference>
<dbReference type="EMBL" id="JACHIN010000004">
    <property type="protein sequence ID" value="MBB5077722.1"/>
    <property type="molecule type" value="Genomic_DNA"/>
</dbReference>
<keyword evidence="2" id="KW-0808">Transferase</keyword>
<evidence type="ECO:0000313" key="3">
    <source>
        <dbReference type="Proteomes" id="UP000568380"/>
    </source>
</evidence>
<protein>
    <submittedName>
        <fullName evidence="2">Putative acetyltransferase</fullName>
    </submittedName>
</protein>
<evidence type="ECO:0000313" key="2">
    <source>
        <dbReference type="EMBL" id="MBB5077722.1"/>
    </source>
</evidence>
<sequence>MDIRELTLDDLDAVLDIRKRSFGLLSPGERELWLKAMPPVLAEGRYLGVFDGERLSAAGRIRAFTQWWHGRPQPMAGVAGVTVNPEDRGRGVGTLLMTALINRAAALGEAVSALYPATTPIYRSLGYEHAGAQNLITLPTEALRRIRHSGQVKLRRMGPDDAPELLSVIGRAHASARASGPITWDERTWRVWLAEENDFLYLADDGNAIYRWSDGGIEVDAVVAASPETSRALWSLIGSSSSIAAHVTAAIAPDDPVLWLVGERAKETVKQVRWMHRLIDLPLAVARRGYPAAVSASAVVEVTDPQRPSNSGAWRLDVSSGSGTATAITSTAGPHLTANGIAALYAGVPTATLRRSGLMTGPDASDDSLDAVFAGRPYMLDYF</sequence>
<dbReference type="Gene3D" id="3.30.1050.10">
    <property type="entry name" value="SCP2 sterol-binding domain"/>
    <property type="match status" value="1"/>
</dbReference>
<accession>A0A7W8A1B6</accession>
<dbReference type="Proteomes" id="UP000568380">
    <property type="component" value="Unassembled WGS sequence"/>
</dbReference>
<dbReference type="SUPFAM" id="SSF55718">
    <property type="entry name" value="SCP-like"/>
    <property type="match status" value="1"/>
</dbReference>
<dbReference type="GO" id="GO:0034069">
    <property type="term" value="F:aminoglycoside N-acetyltransferase activity"/>
    <property type="evidence" value="ECO:0007669"/>
    <property type="project" value="TreeGrafter"/>
</dbReference>
<gene>
    <name evidence="2" type="ORF">HNR40_003197</name>
</gene>
<dbReference type="InterPro" id="IPR051554">
    <property type="entry name" value="Acetyltransferase_Eis"/>
</dbReference>
<dbReference type="InterPro" id="IPR000182">
    <property type="entry name" value="GNAT_dom"/>
</dbReference>
<dbReference type="Pfam" id="PF17668">
    <property type="entry name" value="Acetyltransf_17"/>
    <property type="match status" value="1"/>
</dbReference>
<dbReference type="SUPFAM" id="SSF55729">
    <property type="entry name" value="Acyl-CoA N-acyltransferases (Nat)"/>
    <property type="match status" value="1"/>
</dbReference>
<dbReference type="PROSITE" id="PS51186">
    <property type="entry name" value="GNAT"/>
    <property type="match status" value="1"/>
</dbReference>
<dbReference type="GO" id="GO:0030649">
    <property type="term" value="P:aminoglycoside antibiotic catabolic process"/>
    <property type="evidence" value="ECO:0007669"/>
    <property type="project" value="TreeGrafter"/>
</dbReference>
<dbReference type="InterPro" id="IPR016181">
    <property type="entry name" value="Acyl_CoA_acyltransferase"/>
</dbReference>
<dbReference type="RefSeq" id="WP_312896373.1">
    <property type="nucleotide sequence ID" value="NZ_JACHIN010000004.1"/>
</dbReference>
<keyword evidence="3" id="KW-1185">Reference proteome</keyword>
<dbReference type="Pfam" id="PF13530">
    <property type="entry name" value="SCP2_2"/>
    <property type="match status" value="1"/>
</dbReference>
<dbReference type="Gene3D" id="3.40.630.30">
    <property type="match status" value="2"/>
</dbReference>
<dbReference type="AlphaFoldDB" id="A0A7W8A1B6"/>
<proteinExistence type="predicted"/>
<dbReference type="Pfam" id="PF13527">
    <property type="entry name" value="Acetyltransf_9"/>
    <property type="match status" value="1"/>
</dbReference>
<evidence type="ECO:0000259" key="1">
    <source>
        <dbReference type="PROSITE" id="PS51186"/>
    </source>
</evidence>
<name>A0A7W8A1B6_9ACTN</name>
<dbReference type="PANTHER" id="PTHR37817">
    <property type="entry name" value="N-ACETYLTRANSFERASE EIS"/>
    <property type="match status" value="1"/>
</dbReference>
<feature type="domain" description="N-acetyltransferase" evidence="1">
    <location>
        <begin position="1"/>
        <end position="159"/>
    </location>
</feature>
<dbReference type="CDD" id="cd04301">
    <property type="entry name" value="NAT_SF"/>
    <property type="match status" value="1"/>
</dbReference>